<organism evidence="2">
    <name type="scientific">Salmonella enterica</name>
    <name type="common">Salmonella choleraesuis</name>
    <dbReference type="NCBI Taxonomy" id="28901"/>
    <lineage>
        <taxon>Bacteria</taxon>
        <taxon>Pseudomonadati</taxon>
        <taxon>Pseudomonadota</taxon>
        <taxon>Gammaproteobacteria</taxon>
        <taxon>Enterobacterales</taxon>
        <taxon>Enterobacteriaceae</taxon>
        <taxon>Salmonella</taxon>
    </lineage>
</organism>
<name>A0A742UHZ0_SALER</name>
<comment type="caution">
    <text evidence="2">The sequence shown here is derived from an EMBL/GenBank/DDBJ whole genome shotgun (WGS) entry which is preliminary data.</text>
</comment>
<evidence type="ECO:0000313" key="2">
    <source>
        <dbReference type="EMBL" id="HAF1615753.1"/>
    </source>
</evidence>
<evidence type="ECO:0000256" key="1">
    <source>
        <dbReference type="SAM" id="MobiDB-lite"/>
    </source>
</evidence>
<protein>
    <submittedName>
        <fullName evidence="2">Chromosome partitioning protein ParB</fullName>
    </submittedName>
</protein>
<dbReference type="EMBL" id="DAAUKO010000015">
    <property type="protein sequence ID" value="HAF1615753.1"/>
    <property type="molecule type" value="Genomic_DNA"/>
</dbReference>
<proteinExistence type="predicted"/>
<reference evidence="2" key="1">
    <citation type="journal article" date="2018" name="Genome Biol.">
        <title>SKESA: strategic k-mer extension for scrupulous assemblies.</title>
        <authorList>
            <person name="Souvorov A."/>
            <person name="Agarwala R."/>
            <person name="Lipman D.J."/>
        </authorList>
    </citation>
    <scope>NUCLEOTIDE SEQUENCE</scope>
    <source>
        <strain evidence="2">MA.03-3818</strain>
    </source>
</reference>
<gene>
    <name evidence="2" type="ORF">G9B49_004785</name>
</gene>
<feature type="region of interest" description="Disordered" evidence="1">
    <location>
        <begin position="1"/>
        <end position="26"/>
    </location>
</feature>
<feature type="non-terminal residue" evidence="2">
    <location>
        <position position="61"/>
    </location>
</feature>
<sequence>MSVTESKAKPAVKTSRKAKNAASVSASDTVLSAVLAQTAEQHVPLSALVKSPMNVRIVPYS</sequence>
<reference evidence="2" key="2">
    <citation type="submission" date="2020-02" db="EMBL/GenBank/DDBJ databases">
        <authorList>
            <consortium name="NCBI Pathogen Detection Project"/>
        </authorList>
    </citation>
    <scope>NUCLEOTIDE SEQUENCE</scope>
    <source>
        <strain evidence="2">MA.03-3818</strain>
    </source>
</reference>
<dbReference type="AlphaFoldDB" id="A0A742UHZ0"/>
<accession>A0A742UHZ0</accession>